<feature type="domain" description="CC" evidence="1">
    <location>
        <begin position="28"/>
        <end position="52"/>
    </location>
</feature>
<reference evidence="2 3" key="1">
    <citation type="submission" date="2017-09" db="EMBL/GenBank/DDBJ databases">
        <authorList>
            <person name="Lee N."/>
            <person name="Cho B.-K."/>
        </authorList>
    </citation>
    <scope>NUCLEOTIDE SEQUENCE [LARGE SCALE GENOMIC DNA]</scope>
    <source>
        <strain evidence="2 3">ATCC 12853</strain>
    </source>
</reference>
<dbReference type="Proteomes" id="UP000325529">
    <property type="component" value="Chromosome"/>
</dbReference>
<name>A0A5J6G4J2_STRKN</name>
<sequence>MDLGPSGPGGHQDQRRLSAVASAGVGCLGCSGRPVPAVSGLCWRGQSATNDGSGAAGCGGGAGLVRSQDLVGCGFQDRNLAAGLRQRAASGLRGRSGV</sequence>
<dbReference type="InterPro" id="IPR007026">
    <property type="entry name" value="CC_domain"/>
</dbReference>
<accession>A0A5J6G4J2</accession>
<dbReference type="KEGG" id="ska:CP970_06220"/>
<keyword evidence="3" id="KW-1185">Reference proteome</keyword>
<organism evidence="2 3">
    <name type="scientific">Streptomyces kanamyceticus</name>
    <dbReference type="NCBI Taxonomy" id="1967"/>
    <lineage>
        <taxon>Bacteria</taxon>
        <taxon>Bacillati</taxon>
        <taxon>Actinomycetota</taxon>
        <taxon>Actinomycetes</taxon>
        <taxon>Kitasatosporales</taxon>
        <taxon>Streptomycetaceae</taxon>
        <taxon>Streptomyces</taxon>
    </lineage>
</organism>
<evidence type="ECO:0000259" key="1">
    <source>
        <dbReference type="Pfam" id="PF04942"/>
    </source>
</evidence>
<protein>
    <recommendedName>
        <fullName evidence="1">CC domain-containing protein</fullName>
    </recommendedName>
</protein>
<dbReference type="EMBL" id="CP023699">
    <property type="protein sequence ID" value="QEU90559.1"/>
    <property type="molecule type" value="Genomic_DNA"/>
</dbReference>
<dbReference type="AlphaFoldDB" id="A0A5J6G4J2"/>
<gene>
    <name evidence="2" type="ORF">CP970_06220</name>
</gene>
<dbReference type="Pfam" id="PF04942">
    <property type="entry name" value="CC"/>
    <property type="match status" value="1"/>
</dbReference>
<evidence type="ECO:0000313" key="2">
    <source>
        <dbReference type="EMBL" id="QEU90559.1"/>
    </source>
</evidence>
<evidence type="ECO:0000313" key="3">
    <source>
        <dbReference type="Proteomes" id="UP000325529"/>
    </source>
</evidence>
<proteinExistence type="predicted"/>